<dbReference type="Pfam" id="PF01300">
    <property type="entry name" value="Sua5_yciO_yrdC"/>
    <property type="match status" value="1"/>
</dbReference>
<keyword evidence="2 9" id="KW-0963">Cytoplasm</keyword>
<organism evidence="11 12">
    <name type="scientific">Marinomonas communis</name>
    <dbReference type="NCBI Taxonomy" id="28254"/>
    <lineage>
        <taxon>Bacteria</taxon>
        <taxon>Pseudomonadati</taxon>
        <taxon>Pseudomonadota</taxon>
        <taxon>Gammaproteobacteria</taxon>
        <taxon>Oceanospirillales</taxon>
        <taxon>Oceanospirillaceae</taxon>
        <taxon>Marinomonas</taxon>
    </lineage>
</organism>
<feature type="domain" description="YrdC-like" evidence="10">
    <location>
        <begin position="4"/>
        <end position="185"/>
    </location>
</feature>
<evidence type="ECO:0000256" key="7">
    <source>
        <dbReference type="ARBA" id="ARBA00022840"/>
    </source>
</evidence>
<dbReference type="PANTHER" id="PTHR17490">
    <property type="entry name" value="SUA5"/>
    <property type="match status" value="1"/>
</dbReference>
<proteinExistence type="inferred from homology"/>
<comment type="similarity">
    <text evidence="9">Belongs to the SUA5 family. TsaC subfamily.</text>
</comment>
<dbReference type="PROSITE" id="PS51163">
    <property type="entry name" value="YRDC"/>
    <property type="match status" value="1"/>
</dbReference>
<name>A0A4R6X299_9GAMM</name>
<comment type="function">
    <text evidence="9">Required for the formation of a threonylcarbamoyl group on adenosine at position 37 (t(6)A37) in tRNAs that read codons beginning with adenine. Catalyzes the conversion of L-threonine, HCO(3)(-)/CO(2) and ATP to give threonylcarbamoyl-AMP (TC-AMP) as the acyladenylate intermediate, with the release of diphosphate.</text>
</comment>
<protein>
    <recommendedName>
        <fullName evidence="9">Threonylcarbamoyl-AMP synthase</fullName>
        <shortName evidence="9">TC-AMP synthase</shortName>
        <ecNumber evidence="9">2.7.7.87</ecNumber>
    </recommendedName>
    <alternativeName>
        <fullName evidence="9">L-threonylcarbamoyladenylate synthase</fullName>
    </alternativeName>
    <alternativeName>
        <fullName evidence="9">t(6)A37 threonylcarbamoyladenosine biosynthesis protein TsaC</fullName>
    </alternativeName>
    <alternativeName>
        <fullName evidence="9">tRNA threonylcarbamoyladenosine biosynthesis protein TsaC</fullName>
    </alternativeName>
</protein>
<sequence length="185" mass="20097">MLISSNPDQIADILRQGGVVAYPTEAVWGLGCDPFNEQAVHKILSLKSRPVEKGLILITGDAQQLTPWQACLPIDAYERLISKTDSPTSWVVPDTTITPAWVRGEHQSVAIRLSQHVPVIELCNAYDGAIVSTSANPAGLEPAKSKEEVLAYFQDRCDAIFDQSIGDAAKPSQVLDILTGKQFRA</sequence>
<dbReference type="PANTHER" id="PTHR17490:SF18">
    <property type="entry name" value="THREONYLCARBAMOYL-AMP SYNTHASE"/>
    <property type="match status" value="1"/>
</dbReference>
<dbReference type="GO" id="GO:0006450">
    <property type="term" value="P:regulation of translational fidelity"/>
    <property type="evidence" value="ECO:0007669"/>
    <property type="project" value="TreeGrafter"/>
</dbReference>
<dbReference type="GO" id="GO:0005737">
    <property type="term" value="C:cytoplasm"/>
    <property type="evidence" value="ECO:0007669"/>
    <property type="project" value="UniProtKB-SubCell"/>
</dbReference>
<dbReference type="InterPro" id="IPR006070">
    <property type="entry name" value="Sua5-like_dom"/>
</dbReference>
<gene>
    <name evidence="9" type="primary">tsaC</name>
    <name evidence="11" type="ORF">C8D85_1898</name>
</gene>
<evidence type="ECO:0000313" key="11">
    <source>
        <dbReference type="EMBL" id="TDR13025.1"/>
    </source>
</evidence>
<dbReference type="AlphaFoldDB" id="A0A4R6X299"/>
<evidence type="ECO:0000256" key="8">
    <source>
        <dbReference type="ARBA" id="ARBA00048366"/>
    </source>
</evidence>
<evidence type="ECO:0000256" key="3">
    <source>
        <dbReference type="ARBA" id="ARBA00022679"/>
    </source>
</evidence>
<dbReference type="GO" id="GO:0061710">
    <property type="term" value="F:L-threonylcarbamoyladenylate synthase"/>
    <property type="evidence" value="ECO:0007669"/>
    <property type="project" value="UniProtKB-EC"/>
</dbReference>
<evidence type="ECO:0000256" key="6">
    <source>
        <dbReference type="ARBA" id="ARBA00022741"/>
    </source>
</evidence>
<dbReference type="EC" id="2.7.7.87" evidence="9"/>
<evidence type="ECO:0000259" key="10">
    <source>
        <dbReference type="PROSITE" id="PS51163"/>
    </source>
</evidence>
<dbReference type="GO" id="GO:0000049">
    <property type="term" value="F:tRNA binding"/>
    <property type="evidence" value="ECO:0007669"/>
    <property type="project" value="TreeGrafter"/>
</dbReference>
<dbReference type="HAMAP" id="MF_01852">
    <property type="entry name" value="TsaC"/>
    <property type="match status" value="1"/>
</dbReference>
<dbReference type="RefSeq" id="WP_133562024.1">
    <property type="nucleotide sequence ID" value="NZ_SNZA01000003.1"/>
</dbReference>
<comment type="catalytic activity">
    <reaction evidence="8 9">
        <text>L-threonine + hydrogencarbonate + ATP = L-threonylcarbamoyladenylate + diphosphate + H2O</text>
        <dbReference type="Rhea" id="RHEA:36407"/>
        <dbReference type="ChEBI" id="CHEBI:15377"/>
        <dbReference type="ChEBI" id="CHEBI:17544"/>
        <dbReference type="ChEBI" id="CHEBI:30616"/>
        <dbReference type="ChEBI" id="CHEBI:33019"/>
        <dbReference type="ChEBI" id="CHEBI:57926"/>
        <dbReference type="ChEBI" id="CHEBI:73682"/>
        <dbReference type="EC" id="2.7.7.87"/>
    </reaction>
</comment>
<dbReference type="SUPFAM" id="SSF55821">
    <property type="entry name" value="YrdC/RibB"/>
    <property type="match status" value="1"/>
</dbReference>
<comment type="caution">
    <text evidence="11">The sequence shown here is derived from an EMBL/GenBank/DDBJ whole genome shotgun (WGS) entry which is preliminary data.</text>
</comment>
<evidence type="ECO:0000256" key="4">
    <source>
        <dbReference type="ARBA" id="ARBA00022694"/>
    </source>
</evidence>
<dbReference type="GO" id="GO:0005524">
    <property type="term" value="F:ATP binding"/>
    <property type="evidence" value="ECO:0007669"/>
    <property type="project" value="UniProtKB-UniRule"/>
</dbReference>
<dbReference type="GO" id="GO:0003725">
    <property type="term" value="F:double-stranded RNA binding"/>
    <property type="evidence" value="ECO:0007669"/>
    <property type="project" value="InterPro"/>
</dbReference>
<keyword evidence="6 9" id="KW-0547">Nucleotide-binding</keyword>
<evidence type="ECO:0000256" key="9">
    <source>
        <dbReference type="HAMAP-Rule" id="MF_01852"/>
    </source>
</evidence>
<keyword evidence="7 9" id="KW-0067">ATP-binding</keyword>
<evidence type="ECO:0000313" key="12">
    <source>
        <dbReference type="Proteomes" id="UP000295729"/>
    </source>
</evidence>
<dbReference type="InterPro" id="IPR017945">
    <property type="entry name" value="DHBP_synth_RibB-like_a/b_dom"/>
</dbReference>
<evidence type="ECO:0000256" key="5">
    <source>
        <dbReference type="ARBA" id="ARBA00022695"/>
    </source>
</evidence>
<keyword evidence="5 9" id="KW-0548">Nucleotidyltransferase</keyword>
<dbReference type="InterPro" id="IPR023535">
    <property type="entry name" value="TC-AMP_synthase"/>
</dbReference>
<keyword evidence="4 9" id="KW-0819">tRNA processing</keyword>
<reference evidence="11 12" key="1">
    <citation type="submission" date="2019-03" db="EMBL/GenBank/DDBJ databases">
        <title>Genomic Encyclopedia of Type Strains, Phase IV (KMG-IV): sequencing the most valuable type-strain genomes for metagenomic binning, comparative biology and taxonomic classification.</title>
        <authorList>
            <person name="Goeker M."/>
        </authorList>
    </citation>
    <scope>NUCLEOTIDE SEQUENCE [LARGE SCALE GENOMIC DNA]</scope>
    <source>
        <strain evidence="11 12">DSM 5604</strain>
    </source>
</reference>
<dbReference type="InterPro" id="IPR050156">
    <property type="entry name" value="TC-AMP_synthase_SUA5"/>
</dbReference>
<comment type="subcellular location">
    <subcellularLocation>
        <location evidence="1 9">Cytoplasm</location>
    </subcellularLocation>
</comment>
<dbReference type="EMBL" id="SNZA01000003">
    <property type="protein sequence ID" value="TDR13025.1"/>
    <property type="molecule type" value="Genomic_DNA"/>
</dbReference>
<dbReference type="OrthoDB" id="9814580at2"/>
<dbReference type="GO" id="GO:0002949">
    <property type="term" value="P:tRNA threonylcarbamoyladenosine modification"/>
    <property type="evidence" value="ECO:0007669"/>
    <property type="project" value="UniProtKB-UniRule"/>
</dbReference>
<dbReference type="Gene3D" id="3.90.870.10">
    <property type="entry name" value="DHBP synthase"/>
    <property type="match status" value="1"/>
</dbReference>
<dbReference type="Proteomes" id="UP000295729">
    <property type="component" value="Unassembled WGS sequence"/>
</dbReference>
<evidence type="ECO:0000256" key="2">
    <source>
        <dbReference type="ARBA" id="ARBA00022490"/>
    </source>
</evidence>
<keyword evidence="12" id="KW-1185">Reference proteome</keyword>
<accession>A0A4R6X299</accession>
<evidence type="ECO:0000256" key="1">
    <source>
        <dbReference type="ARBA" id="ARBA00004496"/>
    </source>
</evidence>
<keyword evidence="3 9" id="KW-0808">Transferase</keyword>